<dbReference type="PROSITE" id="PS51007">
    <property type="entry name" value="CYTC"/>
    <property type="match status" value="2"/>
</dbReference>
<dbReference type="InterPro" id="IPR009056">
    <property type="entry name" value="Cyt_c-like_dom"/>
</dbReference>
<name>A0ABT2I0J3_9SPHN</name>
<dbReference type="InterPro" id="IPR036909">
    <property type="entry name" value="Cyt_c-like_dom_sf"/>
</dbReference>
<evidence type="ECO:0000256" key="4">
    <source>
        <dbReference type="ARBA" id="ARBA00022729"/>
    </source>
</evidence>
<evidence type="ECO:0000256" key="1">
    <source>
        <dbReference type="ARBA" id="ARBA00004418"/>
    </source>
</evidence>
<evidence type="ECO:0000256" key="2">
    <source>
        <dbReference type="ARBA" id="ARBA00022617"/>
    </source>
</evidence>
<keyword evidence="12" id="KW-1185">Reference proteome</keyword>
<keyword evidence="4 9" id="KW-0732">Signal</keyword>
<dbReference type="Proteomes" id="UP001165583">
    <property type="component" value="Unassembled WGS sequence"/>
</dbReference>
<evidence type="ECO:0000259" key="10">
    <source>
        <dbReference type="PROSITE" id="PS51007"/>
    </source>
</evidence>
<evidence type="ECO:0000313" key="11">
    <source>
        <dbReference type="EMBL" id="MCT2398319.1"/>
    </source>
</evidence>
<dbReference type="PANTHER" id="PTHR30600">
    <property type="entry name" value="CYTOCHROME C PEROXIDASE-RELATED"/>
    <property type="match status" value="1"/>
</dbReference>
<feature type="domain" description="Cytochrome c" evidence="10">
    <location>
        <begin position="33"/>
        <end position="172"/>
    </location>
</feature>
<comment type="caution">
    <text evidence="11">The sequence shown here is derived from an EMBL/GenBank/DDBJ whole genome shotgun (WGS) entry which is preliminary data.</text>
</comment>
<dbReference type="Gene3D" id="1.10.760.10">
    <property type="entry name" value="Cytochrome c-like domain"/>
    <property type="match status" value="2"/>
</dbReference>
<evidence type="ECO:0000256" key="3">
    <source>
        <dbReference type="ARBA" id="ARBA00022723"/>
    </source>
</evidence>
<keyword evidence="6" id="KW-0560">Oxidoreductase</keyword>
<accession>A0ABT2I0J3</accession>
<feature type="signal peptide" evidence="9">
    <location>
        <begin position="1"/>
        <end position="21"/>
    </location>
</feature>
<dbReference type="EMBL" id="JANZXA010000001">
    <property type="protein sequence ID" value="MCT2398319.1"/>
    <property type="molecule type" value="Genomic_DNA"/>
</dbReference>
<comment type="subcellular location">
    <subcellularLocation>
        <location evidence="1">Periplasm</location>
    </subcellularLocation>
</comment>
<gene>
    <name evidence="11" type="ORF">NZK81_02030</name>
</gene>
<feature type="domain" description="Cytochrome c" evidence="10">
    <location>
        <begin position="192"/>
        <end position="300"/>
    </location>
</feature>
<dbReference type="RefSeq" id="WP_260043433.1">
    <property type="nucleotide sequence ID" value="NZ_JANZXA010000001.1"/>
</dbReference>
<proteinExistence type="predicted"/>
<dbReference type="InterPro" id="IPR004852">
    <property type="entry name" value="Di-haem_cyt_c_peroxidsae"/>
</dbReference>
<dbReference type="Pfam" id="PF03150">
    <property type="entry name" value="CCP_MauG"/>
    <property type="match status" value="1"/>
</dbReference>
<protein>
    <submittedName>
        <fullName evidence="11">Cytochrome-c peroxidase</fullName>
    </submittedName>
</protein>
<sequence length="321" mass="34178">MKRLFPALAGLAAAICGISTAAGSRESDPAVASRIELGRRLFYEADLSINGTMSCATCHEQKHGFADGNRTHPGALDDPGRRNVPGLANVGRFARLTWADPALTSLEAQIAVPVFGEHPVEMGMKGHEADIPARLGHDACYVRMFRQAFPEGDGRISYDNVARAIAAFERSLVSRNAPYDRFVGGDAEVISPNARTGLTIFRNTCASCHAGPDLTDTAYHRIVPAHGASGNDAGLSEVTGNSADDHKFRTPGLRNLGVTAPYLHDGSAESVADAIRAHDDFATLPEADLDALAVFLDTLTDRDFLTDPRFALPAQACGQPL</sequence>
<keyword evidence="7 8" id="KW-0408">Iron</keyword>
<evidence type="ECO:0000256" key="5">
    <source>
        <dbReference type="ARBA" id="ARBA00022764"/>
    </source>
</evidence>
<dbReference type="InterPro" id="IPR051395">
    <property type="entry name" value="Cytochrome_c_Peroxidase/MauG"/>
</dbReference>
<keyword evidence="5" id="KW-0574">Periplasm</keyword>
<dbReference type="SUPFAM" id="SSF46626">
    <property type="entry name" value="Cytochrome c"/>
    <property type="match status" value="2"/>
</dbReference>
<dbReference type="GO" id="GO:0004601">
    <property type="term" value="F:peroxidase activity"/>
    <property type="evidence" value="ECO:0007669"/>
    <property type="project" value="UniProtKB-KW"/>
</dbReference>
<keyword evidence="3 8" id="KW-0479">Metal-binding</keyword>
<evidence type="ECO:0000256" key="6">
    <source>
        <dbReference type="ARBA" id="ARBA00023002"/>
    </source>
</evidence>
<evidence type="ECO:0000256" key="8">
    <source>
        <dbReference type="PROSITE-ProRule" id="PRU00433"/>
    </source>
</evidence>
<reference evidence="11" key="1">
    <citation type="submission" date="2022-09" db="EMBL/GenBank/DDBJ databases">
        <title>Novosphingobium sp. Nov., a polycyclic aromatic hydrocarbon-degrading bacterium isolated form mangrove sediments in HongKong.</title>
        <authorList>
            <person name="Hu Z."/>
        </authorList>
    </citation>
    <scope>NUCLEOTIDE SEQUENCE</scope>
    <source>
        <strain evidence="11">HK4-1</strain>
    </source>
</reference>
<keyword evidence="2 8" id="KW-0349">Heme</keyword>
<feature type="chain" id="PRO_5045170399" evidence="9">
    <location>
        <begin position="22"/>
        <end position="321"/>
    </location>
</feature>
<dbReference type="PIRSF" id="PIRSF000294">
    <property type="entry name" value="Cytochrome-c_peroxidase"/>
    <property type="match status" value="1"/>
</dbReference>
<evidence type="ECO:0000313" key="12">
    <source>
        <dbReference type="Proteomes" id="UP001165583"/>
    </source>
</evidence>
<dbReference type="InterPro" id="IPR026259">
    <property type="entry name" value="MauG/Cytc_peroxidase"/>
</dbReference>
<evidence type="ECO:0000256" key="9">
    <source>
        <dbReference type="SAM" id="SignalP"/>
    </source>
</evidence>
<evidence type="ECO:0000256" key="7">
    <source>
        <dbReference type="ARBA" id="ARBA00023004"/>
    </source>
</evidence>
<keyword evidence="11" id="KW-0575">Peroxidase</keyword>
<organism evidence="11 12">
    <name type="scientific">Novosphingobium mangrovi</name>
    <name type="common">ex Huang et al. 2023</name>
    <dbReference type="NCBI Taxonomy" id="2976432"/>
    <lineage>
        <taxon>Bacteria</taxon>
        <taxon>Pseudomonadati</taxon>
        <taxon>Pseudomonadota</taxon>
        <taxon>Alphaproteobacteria</taxon>
        <taxon>Sphingomonadales</taxon>
        <taxon>Sphingomonadaceae</taxon>
        <taxon>Novosphingobium</taxon>
    </lineage>
</organism>